<reference evidence="9 10" key="1">
    <citation type="submission" date="2023-08" db="EMBL/GenBank/DDBJ databases">
        <title>Functional and genomic diversity of the sorghum phyllosphere microbiome.</title>
        <authorList>
            <person name="Shade A."/>
        </authorList>
    </citation>
    <scope>NUCLEOTIDE SEQUENCE [LARGE SCALE GENOMIC DNA]</scope>
    <source>
        <strain evidence="9 10">SORGH_AS_0919</strain>
    </source>
</reference>
<evidence type="ECO:0000256" key="7">
    <source>
        <dbReference type="RuleBase" id="RU363032"/>
    </source>
</evidence>
<proteinExistence type="inferred from homology"/>
<evidence type="ECO:0000259" key="8">
    <source>
        <dbReference type="PROSITE" id="PS50928"/>
    </source>
</evidence>
<evidence type="ECO:0000256" key="6">
    <source>
        <dbReference type="ARBA" id="ARBA00023136"/>
    </source>
</evidence>
<dbReference type="CDD" id="cd06261">
    <property type="entry name" value="TM_PBP2"/>
    <property type="match status" value="1"/>
</dbReference>
<feature type="transmembrane region" description="Helical" evidence="7">
    <location>
        <begin position="237"/>
        <end position="263"/>
    </location>
</feature>
<feature type="domain" description="ABC transmembrane type-1" evidence="8">
    <location>
        <begin position="97"/>
        <end position="306"/>
    </location>
</feature>
<keyword evidence="6 7" id="KW-0472">Membrane</keyword>
<feature type="transmembrane region" description="Helical" evidence="7">
    <location>
        <begin position="101"/>
        <end position="124"/>
    </location>
</feature>
<evidence type="ECO:0000256" key="2">
    <source>
        <dbReference type="ARBA" id="ARBA00022448"/>
    </source>
</evidence>
<keyword evidence="10" id="KW-1185">Reference proteome</keyword>
<feature type="transmembrane region" description="Helical" evidence="7">
    <location>
        <begin position="177"/>
        <end position="199"/>
    </location>
</feature>
<comment type="caution">
    <text evidence="9">The sequence shown here is derived from an EMBL/GenBank/DDBJ whole genome shotgun (WGS) entry which is preliminary data.</text>
</comment>
<comment type="subcellular location">
    <subcellularLocation>
        <location evidence="1 7">Cell membrane</location>
        <topology evidence="1 7">Multi-pass membrane protein</topology>
    </subcellularLocation>
</comment>
<keyword evidence="2 7" id="KW-0813">Transport</keyword>
<dbReference type="Proteomes" id="UP001260188">
    <property type="component" value="Unassembled WGS sequence"/>
</dbReference>
<dbReference type="Pfam" id="PF00528">
    <property type="entry name" value="BPD_transp_1"/>
    <property type="match status" value="1"/>
</dbReference>
<sequence>MTVILWSIRRVLAALLTLAGVSVLIFASVRLMPGDYTDLVLGPLATEAQRAQAVGESGLDAPVVEQYFRWVGGVLTGDLGYSFVSNVSVTDEFAARLPVTATIAAITIVVTLLIGIPLGFVAALRADGSAGAAGKLLSALGISIPEFLLAGLLVFAVSTLGLGVSVGQYASFADDPARFFGSLVLPVAVLAVGCVAVVARNTRDAVLNILVEPHIQAAVARGETPLFIIRHHVVRNAAAPILTIVGALVAVLLGGTVIVEFVFNVPGMGSYLQTALGRRDYAIIQAAVLLAATVFILAALVVDLVSNALDPRLRLTGGSRR</sequence>
<dbReference type="InterPro" id="IPR045621">
    <property type="entry name" value="BPD_transp_1_N"/>
</dbReference>
<evidence type="ECO:0000256" key="3">
    <source>
        <dbReference type="ARBA" id="ARBA00022475"/>
    </source>
</evidence>
<evidence type="ECO:0000313" key="9">
    <source>
        <dbReference type="EMBL" id="MDR6168306.1"/>
    </source>
</evidence>
<dbReference type="InterPro" id="IPR000515">
    <property type="entry name" value="MetI-like"/>
</dbReference>
<evidence type="ECO:0000256" key="4">
    <source>
        <dbReference type="ARBA" id="ARBA00022692"/>
    </source>
</evidence>
<accession>A0ABU1I348</accession>
<dbReference type="InterPro" id="IPR035906">
    <property type="entry name" value="MetI-like_sf"/>
</dbReference>
<dbReference type="PANTHER" id="PTHR43163">
    <property type="entry name" value="DIPEPTIDE TRANSPORT SYSTEM PERMEASE PROTEIN DPPB-RELATED"/>
    <property type="match status" value="1"/>
</dbReference>
<protein>
    <submittedName>
        <fullName evidence="9">Peptide/nickel transport system permease protein</fullName>
    </submittedName>
</protein>
<dbReference type="PROSITE" id="PS50928">
    <property type="entry name" value="ABC_TM1"/>
    <property type="match status" value="1"/>
</dbReference>
<evidence type="ECO:0000313" key="10">
    <source>
        <dbReference type="Proteomes" id="UP001260188"/>
    </source>
</evidence>
<keyword evidence="5 7" id="KW-1133">Transmembrane helix</keyword>
<organism evidence="9 10">
    <name type="scientific">Microbacterium paludicola</name>
    <dbReference type="NCBI Taxonomy" id="300019"/>
    <lineage>
        <taxon>Bacteria</taxon>
        <taxon>Bacillati</taxon>
        <taxon>Actinomycetota</taxon>
        <taxon>Actinomycetes</taxon>
        <taxon>Micrococcales</taxon>
        <taxon>Microbacteriaceae</taxon>
        <taxon>Microbacterium</taxon>
    </lineage>
</organism>
<feature type="transmembrane region" description="Helical" evidence="7">
    <location>
        <begin position="136"/>
        <end position="157"/>
    </location>
</feature>
<dbReference type="Gene3D" id="1.10.3720.10">
    <property type="entry name" value="MetI-like"/>
    <property type="match status" value="1"/>
</dbReference>
<keyword evidence="3" id="KW-1003">Cell membrane</keyword>
<dbReference type="RefSeq" id="WP_309667174.1">
    <property type="nucleotide sequence ID" value="NZ_JAVIZA010000001.1"/>
</dbReference>
<feature type="transmembrane region" description="Helical" evidence="7">
    <location>
        <begin position="283"/>
        <end position="305"/>
    </location>
</feature>
<keyword evidence="4 7" id="KW-0812">Transmembrane</keyword>
<dbReference type="SUPFAM" id="SSF161098">
    <property type="entry name" value="MetI-like"/>
    <property type="match status" value="1"/>
</dbReference>
<comment type="similarity">
    <text evidence="7">Belongs to the binding-protein-dependent transport system permease family.</text>
</comment>
<name>A0ABU1I348_9MICO</name>
<evidence type="ECO:0000256" key="1">
    <source>
        <dbReference type="ARBA" id="ARBA00004651"/>
    </source>
</evidence>
<feature type="transmembrane region" description="Helical" evidence="7">
    <location>
        <begin position="12"/>
        <end position="32"/>
    </location>
</feature>
<dbReference type="Pfam" id="PF19300">
    <property type="entry name" value="BPD_transp_1_N"/>
    <property type="match status" value="1"/>
</dbReference>
<dbReference type="PANTHER" id="PTHR43163:SF6">
    <property type="entry name" value="DIPEPTIDE TRANSPORT SYSTEM PERMEASE PROTEIN DPPB-RELATED"/>
    <property type="match status" value="1"/>
</dbReference>
<gene>
    <name evidence="9" type="ORF">QE367_002510</name>
</gene>
<dbReference type="EMBL" id="JAVIZA010000001">
    <property type="protein sequence ID" value="MDR6168306.1"/>
    <property type="molecule type" value="Genomic_DNA"/>
</dbReference>
<evidence type="ECO:0000256" key="5">
    <source>
        <dbReference type="ARBA" id="ARBA00022989"/>
    </source>
</evidence>